<dbReference type="HAMAP" id="MF_02089">
    <property type="entry name" value="QueH"/>
    <property type="match status" value="1"/>
</dbReference>
<dbReference type="InterPro" id="IPR003828">
    <property type="entry name" value="QueH"/>
</dbReference>
<evidence type="ECO:0000256" key="8">
    <source>
        <dbReference type="ARBA" id="ARBA00022723"/>
    </source>
</evidence>
<dbReference type="GO" id="GO:0008616">
    <property type="term" value="P:tRNA queuosine(34) biosynthetic process"/>
    <property type="evidence" value="ECO:0007669"/>
    <property type="project" value="UniProtKB-UniRule"/>
</dbReference>
<feature type="disulfide bond" description="Redox-active" evidence="17">
    <location>
        <begin position="163"/>
        <end position="165"/>
    </location>
</feature>
<evidence type="ECO:0000256" key="15">
    <source>
        <dbReference type="ARBA" id="ARBA00031446"/>
    </source>
</evidence>
<evidence type="ECO:0000313" key="19">
    <source>
        <dbReference type="Proteomes" id="UP000279422"/>
    </source>
</evidence>
<evidence type="ECO:0000256" key="11">
    <source>
        <dbReference type="ARBA" id="ARBA00023004"/>
    </source>
</evidence>
<evidence type="ECO:0000256" key="3">
    <source>
        <dbReference type="ARBA" id="ARBA00008207"/>
    </source>
</evidence>
<comment type="pathway">
    <text evidence="2 17">tRNA modification; tRNA-queuosine biosynthesis.</text>
</comment>
<keyword evidence="8 17" id="KW-0479">Metal-binding</keyword>
<feature type="binding site" evidence="17">
    <location>
        <position position="8"/>
    </location>
    <ligand>
        <name>[4Fe-4S] cluster</name>
        <dbReference type="ChEBI" id="CHEBI:49883"/>
    </ligand>
</feature>
<evidence type="ECO:0000256" key="10">
    <source>
        <dbReference type="ARBA" id="ARBA00023002"/>
    </source>
</evidence>
<evidence type="ECO:0000256" key="9">
    <source>
        <dbReference type="ARBA" id="ARBA00022785"/>
    </source>
</evidence>
<evidence type="ECO:0000256" key="13">
    <source>
        <dbReference type="ARBA" id="ARBA00023157"/>
    </source>
</evidence>
<comment type="function">
    <text evidence="1 17">Catalyzes the conversion of epoxyqueuosine (oQ) to queuosine (Q), which is a hypermodified base found in the wobble positions of tRNA(Asp), tRNA(Asn), tRNA(His) and tRNA(Tyr).</text>
</comment>
<dbReference type="PANTHER" id="PTHR36701">
    <property type="entry name" value="EPOXYQUEUOSINE REDUCTASE QUEH"/>
    <property type="match status" value="1"/>
</dbReference>
<dbReference type="PANTHER" id="PTHR36701:SF1">
    <property type="entry name" value="EPOXYQUEUOSINE REDUCTASE QUEH"/>
    <property type="match status" value="1"/>
</dbReference>
<dbReference type="EMBL" id="QMPZ01000012">
    <property type="protein sequence ID" value="RLE10281.1"/>
    <property type="molecule type" value="Genomic_DNA"/>
</dbReference>
<evidence type="ECO:0000256" key="6">
    <source>
        <dbReference type="ARBA" id="ARBA00022485"/>
    </source>
</evidence>
<comment type="catalytic activity">
    <reaction evidence="16 17">
        <text>epoxyqueuosine(34) in tRNA + AH2 = queuosine(34) in tRNA + A + H2O</text>
        <dbReference type="Rhea" id="RHEA:32159"/>
        <dbReference type="Rhea" id="RHEA-COMP:18571"/>
        <dbReference type="Rhea" id="RHEA-COMP:18582"/>
        <dbReference type="ChEBI" id="CHEBI:13193"/>
        <dbReference type="ChEBI" id="CHEBI:15377"/>
        <dbReference type="ChEBI" id="CHEBI:17499"/>
        <dbReference type="ChEBI" id="CHEBI:194431"/>
        <dbReference type="ChEBI" id="CHEBI:194443"/>
        <dbReference type="EC" id="1.17.99.6"/>
    </reaction>
</comment>
<accession>A0A497E5P4</accession>
<evidence type="ECO:0000256" key="2">
    <source>
        <dbReference type="ARBA" id="ARBA00004691"/>
    </source>
</evidence>
<keyword evidence="10 17" id="KW-0560">Oxidoreductase</keyword>
<sequence>MKILFHICCAPCAVYPFRKLKEEFEEVMGFWYNPNIHPFLEYQKRLEAVKIWAEREGVRVIYKDEYDLKGFLRQVVYRESNRCFFCYQMRLEKTAIFARRGKFDYFGSTLFFSPHQNQQLFKQIAETLGKEYGVRPYLKPMERGWQKSMELSRKMGLYHQQYCGCIYSEEERYRKLGL</sequence>
<dbReference type="GO" id="GO:0051539">
    <property type="term" value="F:4 iron, 4 sulfur cluster binding"/>
    <property type="evidence" value="ECO:0007669"/>
    <property type="project" value="UniProtKB-UniRule"/>
</dbReference>
<dbReference type="GO" id="GO:0052693">
    <property type="term" value="F:epoxyqueuosine reductase activity"/>
    <property type="evidence" value="ECO:0007669"/>
    <property type="project" value="UniProtKB-UniRule"/>
</dbReference>
<evidence type="ECO:0000256" key="7">
    <source>
        <dbReference type="ARBA" id="ARBA00022694"/>
    </source>
</evidence>
<comment type="similarity">
    <text evidence="3 17">Belongs to the QueH family.</text>
</comment>
<dbReference type="Pfam" id="PF02677">
    <property type="entry name" value="QueH"/>
    <property type="match status" value="1"/>
</dbReference>
<protein>
    <recommendedName>
        <fullName evidence="5 17">Epoxyqueuosine reductase QueH</fullName>
        <ecNumber evidence="4 17">1.17.99.6</ecNumber>
    </recommendedName>
    <alternativeName>
        <fullName evidence="15 17">Queuosine biosynthesis protein QueH</fullName>
    </alternativeName>
</protein>
<evidence type="ECO:0000256" key="1">
    <source>
        <dbReference type="ARBA" id="ARBA00002268"/>
    </source>
</evidence>
<keyword evidence="12 17" id="KW-0411">Iron-sulfur</keyword>
<keyword evidence="13 17" id="KW-1015">Disulfide bond</keyword>
<feature type="binding site" evidence="17">
    <location>
        <position position="83"/>
    </location>
    <ligand>
        <name>[4Fe-4S] cluster</name>
        <dbReference type="ChEBI" id="CHEBI:49883"/>
    </ligand>
</feature>
<feature type="binding site" evidence="17">
    <location>
        <position position="9"/>
    </location>
    <ligand>
        <name>[4Fe-4S] cluster</name>
        <dbReference type="ChEBI" id="CHEBI:49883"/>
    </ligand>
</feature>
<dbReference type="GO" id="GO:0046872">
    <property type="term" value="F:metal ion binding"/>
    <property type="evidence" value="ECO:0007669"/>
    <property type="project" value="UniProtKB-KW"/>
</dbReference>
<keyword evidence="11 17" id="KW-0408">Iron</keyword>
<gene>
    <name evidence="17" type="primary">queH</name>
    <name evidence="18" type="ORF">DRJ00_01850</name>
</gene>
<evidence type="ECO:0000256" key="16">
    <source>
        <dbReference type="ARBA" id="ARBA00047415"/>
    </source>
</evidence>
<dbReference type="Proteomes" id="UP000279422">
    <property type="component" value="Unassembled WGS sequence"/>
</dbReference>
<evidence type="ECO:0000256" key="14">
    <source>
        <dbReference type="ARBA" id="ARBA00023284"/>
    </source>
</evidence>
<comment type="caution">
    <text evidence="18">The sequence shown here is derived from an EMBL/GenBank/DDBJ whole genome shotgun (WGS) entry which is preliminary data.</text>
</comment>
<evidence type="ECO:0000256" key="4">
    <source>
        <dbReference type="ARBA" id="ARBA00012622"/>
    </source>
</evidence>
<evidence type="ECO:0000256" key="5">
    <source>
        <dbReference type="ARBA" id="ARBA00016895"/>
    </source>
</evidence>
<dbReference type="EC" id="1.17.99.6" evidence="4 17"/>
<keyword evidence="7 17" id="KW-0819">tRNA processing</keyword>
<organism evidence="18 19">
    <name type="scientific">Aerophobetes bacterium</name>
    <dbReference type="NCBI Taxonomy" id="2030807"/>
    <lineage>
        <taxon>Bacteria</taxon>
        <taxon>Candidatus Aerophobota</taxon>
    </lineage>
</organism>
<evidence type="ECO:0000256" key="12">
    <source>
        <dbReference type="ARBA" id="ARBA00023014"/>
    </source>
</evidence>
<reference evidence="18 19" key="1">
    <citation type="submission" date="2018-06" db="EMBL/GenBank/DDBJ databases">
        <title>Extensive metabolic versatility and redundancy in microbially diverse, dynamic hydrothermal sediments.</title>
        <authorList>
            <person name="Dombrowski N."/>
            <person name="Teske A."/>
            <person name="Baker B.J."/>
        </authorList>
    </citation>
    <scope>NUCLEOTIDE SEQUENCE [LARGE SCALE GENOMIC DNA]</scope>
    <source>
        <strain evidence="18">B47_G16</strain>
    </source>
</reference>
<name>A0A497E5P4_UNCAE</name>
<keyword evidence="9 17" id="KW-0671">Queuosine biosynthesis</keyword>
<dbReference type="AlphaFoldDB" id="A0A497E5P4"/>
<dbReference type="UniPathway" id="UPA00392"/>
<evidence type="ECO:0000313" key="18">
    <source>
        <dbReference type="EMBL" id="RLE10281.1"/>
    </source>
</evidence>
<feature type="binding site" evidence="17">
    <location>
        <position position="86"/>
    </location>
    <ligand>
        <name>[4Fe-4S] cluster</name>
        <dbReference type="ChEBI" id="CHEBI:49883"/>
    </ligand>
</feature>
<keyword evidence="14 17" id="KW-0676">Redox-active center</keyword>
<proteinExistence type="inferred from homology"/>
<evidence type="ECO:0000256" key="17">
    <source>
        <dbReference type="HAMAP-Rule" id="MF_02089"/>
    </source>
</evidence>
<keyword evidence="6 17" id="KW-0004">4Fe-4S</keyword>